<dbReference type="EMBL" id="HBUE01164508">
    <property type="protein sequence ID" value="CAG6511946.1"/>
    <property type="molecule type" value="Transcribed_RNA"/>
</dbReference>
<dbReference type="EMBL" id="HBUE01269775">
    <property type="protein sequence ID" value="CAG6563380.1"/>
    <property type="molecule type" value="Transcribed_RNA"/>
</dbReference>
<name>A0A8D8NFW0_CULPI</name>
<sequence>MSSDSIVSPLLASTNRTRRKTSITSDHSLFRWPITRHHYHKPITTNLCLLYSPSLFVKLARELRVSMFIRERKRFISILFSLNSLNEVPAHRTFKNLRFHLFSLISCTARVTFICFCMHFSSSLMH</sequence>
<dbReference type="EMBL" id="HBUE01164504">
    <property type="protein sequence ID" value="CAG6511939.1"/>
    <property type="molecule type" value="Transcribed_RNA"/>
</dbReference>
<organism evidence="1">
    <name type="scientific">Culex pipiens</name>
    <name type="common">House mosquito</name>
    <dbReference type="NCBI Taxonomy" id="7175"/>
    <lineage>
        <taxon>Eukaryota</taxon>
        <taxon>Metazoa</taxon>
        <taxon>Ecdysozoa</taxon>
        <taxon>Arthropoda</taxon>
        <taxon>Hexapoda</taxon>
        <taxon>Insecta</taxon>
        <taxon>Pterygota</taxon>
        <taxon>Neoptera</taxon>
        <taxon>Endopterygota</taxon>
        <taxon>Diptera</taxon>
        <taxon>Nematocera</taxon>
        <taxon>Culicoidea</taxon>
        <taxon>Culicidae</taxon>
        <taxon>Culicinae</taxon>
        <taxon>Culicini</taxon>
        <taxon>Culex</taxon>
        <taxon>Culex</taxon>
    </lineage>
</organism>
<reference evidence="1" key="1">
    <citation type="submission" date="2021-05" db="EMBL/GenBank/DDBJ databases">
        <authorList>
            <person name="Alioto T."/>
            <person name="Alioto T."/>
            <person name="Gomez Garrido J."/>
        </authorList>
    </citation>
    <scope>NUCLEOTIDE SEQUENCE</scope>
</reference>
<dbReference type="AlphaFoldDB" id="A0A8D8NFW0"/>
<accession>A0A8D8NFW0</accession>
<proteinExistence type="predicted"/>
<evidence type="ECO:0000313" key="1">
    <source>
        <dbReference type="EMBL" id="CAG6563380.1"/>
    </source>
</evidence>
<protein>
    <submittedName>
        <fullName evidence="1">(northern house mosquito) hypothetical protein</fullName>
    </submittedName>
</protein>
<dbReference type="EMBL" id="HBUE01269779">
    <property type="protein sequence ID" value="CAG6563387.1"/>
    <property type="molecule type" value="Transcribed_RNA"/>
</dbReference>